<feature type="domain" description="DUF397" evidence="1">
    <location>
        <begin position="7"/>
        <end position="59"/>
    </location>
</feature>
<gene>
    <name evidence="2" type="ORF">ACFOX0_06300</name>
</gene>
<dbReference type="Proteomes" id="UP001595868">
    <property type="component" value="Unassembled WGS sequence"/>
</dbReference>
<dbReference type="Pfam" id="PF04149">
    <property type="entry name" value="DUF397"/>
    <property type="match status" value="1"/>
</dbReference>
<sequence>MTDLTGANWRKSSRSAEGNCVEVADNLLGLVAVRDSKDPDGPALTFVPARWTDFVHAVRSGGHSNVASARP</sequence>
<evidence type="ECO:0000313" key="3">
    <source>
        <dbReference type="Proteomes" id="UP001595868"/>
    </source>
</evidence>
<proteinExistence type="predicted"/>
<keyword evidence="3" id="KW-1185">Reference proteome</keyword>
<dbReference type="EMBL" id="JBHSBN010000003">
    <property type="protein sequence ID" value="MFC4105548.1"/>
    <property type="molecule type" value="Genomic_DNA"/>
</dbReference>
<protein>
    <submittedName>
        <fullName evidence="2">DUF397 domain-containing protein</fullName>
    </submittedName>
</protein>
<comment type="caution">
    <text evidence="2">The sequence shown here is derived from an EMBL/GenBank/DDBJ whole genome shotgun (WGS) entry which is preliminary data.</text>
</comment>
<name>A0ABV8KHH7_9ACTN</name>
<evidence type="ECO:0000313" key="2">
    <source>
        <dbReference type="EMBL" id="MFC4105548.1"/>
    </source>
</evidence>
<accession>A0ABV8KHH7</accession>
<reference evidence="3" key="1">
    <citation type="journal article" date="2019" name="Int. J. Syst. Evol. Microbiol.">
        <title>The Global Catalogue of Microorganisms (GCM) 10K type strain sequencing project: providing services to taxonomists for standard genome sequencing and annotation.</title>
        <authorList>
            <consortium name="The Broad Institute Genomics Platform"/>
            <consortium name="The Broad Institute Genome Sequencing Center for Infectious Disease"/>
            <person name="Wu L."/>
            <person name="Ma J."/>
        </authorList>
    </citation>
    <scope>NUCLEOTIDE SEQUENCE [LARGE SCALE GENOMIC DNA]</scope>
    <source>
        <strain evidence="3">2902at01</strain>
    </source>
</reference>
<dbReference type="InterPro" id="IPR007278">
    <property type="entry name" value="DUF397"/>
</dbReference>
<dbReference type="RefSeq" id="WP_377542667.1">
    <property type="nucleotide sequence ID" value="NZ_JBHSBN010000003.1"/>
</dbReference>
<organism evidence="2 3">
    <name type="scientific">Micromonospora zhanjiangensis</name>
    <dbReference type="NCBI Taxonomy" id="1522057"/>
    <lineage>
        <taxon>Bacteria</taxon>
        <taxon>Bacillati</taxon>
        <taxon>Actinomycetota</taxon>
        <taxon>Actinomycetes</taxon>
        <taxon>Micromonosporales</taxon>
        <taxon>Micromonosporaceae</taxon>
        <taxon>Micromonospora</taxon>
    </lineage>
</organism>
<evidence type="ECO:0000259" key="1">
    <source>
        <dbReference type="Pfam" id="PF04149"/>
    </source>
</evidence>